<dbReference type="HAMAP" id="MF_00090">
    <property type="entry name" value="PIMT"/>
    <property type="match status" value="1"/>
</dbReference>
<evidence type="ECO:0000313" key="9">
    <source>
        <dbReference type="Proteomes" id="UP001207337"/>
    </source>
</evidence>
<dbReference type="GO" id="GO:0032259">
    <property type="term" value="P:methylation"/>
    <property type="evidence" value="ECO:0007669"/>
    <property type="project" value="UniProtKB-KW"/>
</dbReference>
<gene>
    <name evidence="7" type="primary">pcm</name>
    <name evidence="8" type="ORF">LQ318_00210</name>
</gene>
<dbReference type="PANTHER" id="PTHR11579">
    <property type="entry name" value="PROTEIN-L-ISOASPARTATE O-METHYLTRANSFERASE"/>
    <property type="match status" value="1"/>
</dbReference>
<evidence type="ECO:0000256" key="4">
    <source>
        <dbReference type="ARBA" id="ARBA00022603"/>
    </source>
</evidence>
<accession>A0ABT3PTX7</accession>
<keyword evidence="9" id="KW-1185">Reference proteome</keyword>
<evidence type="ECO:0000256" key="3">
    <source>
        <dbReference type="ARBA" id="ARBA00022490"/>
    </source>
</evidence>
<dbReference type="Pfam" id="PF01135">
    <property type="entry name" value="PCMT"/>
    <property type="match status" value="1"/>
</dbReference>
<comment type="function">
    <text evidence="7">Catalyzes the methyl esterification of L-isoaspartyl residues in peptides and proteins that result from spontaneous decomposition of normal L-aspartyl and L-asparaginyl residues. It plays a role in the repair and/or degradation of damaged proteins.</text>
</comment>
<dbReference type="Proteomes" id="UP001207337">
    <property type="component" value="Unassembled WGS sequence"/>
</dbReference>
<protein>
    <recommendedName>
        <fullName evidence="7">Protein-L-isoaspartate O-methyltransferase</fullName>
        <ecNumber evidence="7">2.1.1.77</ecNumber>
    </recommendedName>
    <alternativeName>
        <fullName evidence="7">L-isoaspartyl protein carboxyl methyltransferase</fullName>
    </alternativeName>
    <alternativeName>
        <fullName evidence="7">Protein L-isoaspartyl methyltransferase</fullName>
    </alternativeName>
    <alternativeName>
        <fullName evidence="7">Protein-beta-aspartate methyltransferase</fullName>
        <shortName evidence="7">PIMT</shortName>
    </alternativeName>
</protein>
<reference evidence="8 9" key="1">
    <citation type="submission" date="2021-11" db="EMBL/GenBank/DDBJ databases">
        <title>Aliifidinibius sp. nov., a new bacterium isolated from saline soil.</title>
        <authorList>
            <person name="Galisteo C."/>
            <person name="De La Haba R."/>
            <person name="Sanchez-Porro C."/>
            <person name="Ventosa A."/>
        </authorList>
    </citation>
    <scope>NUCLEOTIDE SEQUENCE [LARGE SCALE GENOMIC DNA]</scope>
    <source>
        <strain evidence="8 9">KACC 190600</strain>
    </source>
</reference>
<comment type="subcellular location">
    <subcellularLocation>
        <location evidence="1 7">Cytoplasm</location>
    </subcellularLocation>
</comment>
<proteinExistence type="inferred from homology"/>
<dbReference type="InterPro" id="IPR000682">
    <property type="entry name" value="PCMT"/>
</dbReference>
<feature type="active site" evidence="7">
    <location>
        <position position="117"/>
    </location>
</feature>
<dbReference type="NCBIfam" id="NF001453">
    <property type="entry name" value="PRK00312.1"/>
    <property type="match status" value="1"/>
</dbReference>
<dbReference type="GO" id="GO:0004719">
    <property type="term" value="F:protein-L-isoaspartate (D-aspartate) O-methyltransferase activity"/>
    <property type="evidence" value="ECO:0007669"/>
    <property type="project" value="UniProtKB-EC"/>
</dbReference>
<dbReference type="PROSITE" id="PS01279">
    <property type="entry name" value="PCMT"/>
    <property type="match status" value="1"/>
</dbReference>
<organism evidence="8 9">
    <name type="scientific">Fodinibius salicampi</name>
    <dbReference type="NCBI Taxonomy" id="1920655"/>
    <lineage>
        <taxon>Bacteria</taxon>
        <taxon>Pseudomonadati</taxon>
        <taxon>Balneolota</taxon>
        <taxon>Balneolia</taxon>
        <taxon>Balneolales</taxon>
        <taxon>Balneolaceae</taxon>
        <taxon>Fodinibius</taxon>
    </lineage>
</organism>
<dbReference type="PANTHER" id="PTHR11579:SF0">
    <property type="entry name" value="PROTEIN-L-ISOASPARTATE(D-ASPARTATE) O-METHYLTRANSFERASE"/>
    <property type="match status" value="1"/>
</dbReference>
<evidence type="ECO:0000256" key="5">
    <source>
        <dbReference type="ARBA" id="ARBA00022679"/>
    </source>
</evidence>
<evidence type="ECO:0000256" key="6">
    <source>
        <dbReference type="ARBA" id="ARBA00022691"/>
    </source>
</evidence>
<keyword evidence="3 7" id="KW-0963">Cytoplasm</keyword>
<name>A0ABT3PTX7_9BACT</name>
<dbReference type="EMBL" id="JAJNDC010000001">
    <property type="protein sequence ID" value="MCW9711312.1"/>
    <property type="molecule type" value="Genomic_DNA"/>
</dbReference>
<dbReference type="SUPFAM" id="SSF53335">
    <property type="entry name" value="S-adenosyl-L-methionine-dependent methyltransferases"/>
    <property type="match status" value="1"/>
</dbReference>
<keyword evidence="4 7" id="KW-0489">Methyltransferase</keyword>
<evidence type="ECO:0000313" key="8">
    <source>
        <dbReference type="EMBL" id="MCW9711312.1"/>
    </source>
</evidence>
<dbReference type="CDD" id="cd02440">
    <property type="entry name" value="AdoMet_MTases"/>
    <property type="match status" value="1"/>
</dbReference>
<comment type="catalytic activity">
    <reaction evidence="7">
        <text>[protein]-L-isoaspartate + S-adenosyl-L-methionine = [protein]-L-isoaspartate alpha-methyl ester + S-adenosyl-L-homocysteine</text>
        <dbReference type="Rhea" id="RHEA:12705"/>
        <dbReference type="Rhea" id="RHEA-COMP:12143"/>
        <dbReference type="Rhea" id="RHEA-COMP:12144"/>
        <dbReference type="ChEBI" id="CHEBI:57856"/>
        <dbReference type="ChEBI" id="CHEBI:59789"/>
        <dbReference type="ChEBI" id="CHEBI:90596"/>
        <dbReference type="ChEBI" id="CHEBI:90598"/>
        <dbReference type="EC" id="2.1.1.77"/>
    </reaction>
</comment>
<dbReference type="Gene3D" id="3.40.50.150">
    <property type="entry name" value="Vaccinia Virus protein VP39"/>
    <property type="match status" value="1"/>
</dbReference>
<dbReference type="EC" id="2.1.1.77" evidence="7"/>
<evidence type="ECO:0000256" key="1">
    <source>
        <dbReference type="ARBA" id="ARBA00004496"/>
    </source>
</evidence>
<dbReference type="NCBIfam" id="TIGR00080">
    <property type="entry name" value="pimt"/>
    <property type="match status" value="1"/>
</dbReference>
<comment type="caution">
    <text evidence="8">The sequence shown here is derived from an EMBL/GenBank/DDBJ whole genome shotgun (WGS) entry which is preliminary data.</text>
</comment>
<comment type="similarity">
    <text evidence="2 7">Belongs to the methyltransferase superfamily. L-isoaspartyl/D-aspartyl protein methyltransferase family.</text>
</comment>
<dbReference type="RefSeq" id="WP_265786420.1">
    <property type="nucleotide sequence ID" value="NZ_BAABRS010000001.1"/>
</dbReference>
<evidence type="ECO:0000256" key="7">
    <source>
        <dbReference type="HAMAP-Rule" id="MF_00090"/>
    </source>
</evidence>
<evidence type="ECO:0000256" key="2">
    <source>
        <dbReference type="ARBA" id="ARBA00005369"/>
    </source>
</evidence>
<keyword evidence="6 7" id="KW-0949">S-adenosyl-L-methionine</keyword>
<dbReference type="InterPro" id="IPR029063">
    <property type="entry name" value="SAM-dependent_MTases_sf"/>
</dbReference>
<keyword evidence="5 7" id="KW-0808">Transferase</keyword>
<sequence>MKILNIHAFLLFLFFAFSFWAVKSSGLSQQDTRIPIPHDSLDSQIADTIEWNRPRFSERQKERHQLVEEGVKNQGVKDSSVLQAMRHVPRHLFVPERYQQYAYQNRPLPIGHDQTISQPFIVGYTTEMLELEAGKKVLEIGTGSGYQAAVMSEITPSIYTIEIVEPLAKQAINRFEKLGYHTIKTKIGNGYKGWPEHAPFDAIILTAAPEEVPQPLIDQLAKGGILVAPVGEAGETQILTKVTKSQEGEISYQRNIPVRFVPMTGEIESP</sequence>